<keyword evidence="1" id="KW-0472">Membrane</keyword>
<name>A0AAN9LPH3_CANGL</name>
<keyword evidence="1" id="KW-1133">Transmembrane helix</keyword>
<keyword evidence="3" id="KW-1185">Reference proteome</keyword>
<gene>
    <name evidence="2" type="ORF">VNO77_20387</name>
</gene>
<comment type="caution">
    <text evidence="2">The sequence shown here is derived from an EMBL/GenBank/DDBJ whole genome shotgun (WGS) entry which is preliminary data.</text>
</comment>
<evidence type="ECO:0000313" key="2">
    <source>
        <dbReference type="EMBL" id="KAK7339706.1"/>
    </source>
</evidence>
<keyword evidence="1" id="KW-0812">Transmembrane</keyword>
<reference evidence="2 3" key="1">
    <citation type="submission" date="2024-01" db="EMBL/GenBank/DDBJ databases">
        <title>The genomes of 5 underutilized Papilionoideae crops provide insights into root nodulation and disease resistanc.</title>
        <authorList>
            <person name="Jiang F."/>
        </authorList>
    </citation>
    <scope>NUCLEOTIDE SEQUENCE [LARGE SCALE GENOMIC DNA]</scope>
    <source>
        <strain evidence="2">LVBAO_FW01</strain>
        <tissue evidence="2">Leaves</tissue>
    </source>
</reference>
<evidence type="ECO:0000256" key="1">
    <source>
        <dbReference type="SAM" id="Phobius"/>
    </source>
</evidence>
<accession>A0AAN9LPH3</accession>
<dbReference type="Proteomes" id="UP001367508">
    <property type="component" value="Unassembled WGS sequence"/>
</dbReference>
<feature type="transmembrane region" description="Helical" evidence="1">
    <location>
        <begin position="35"/>
        <end position="55"/>
    </location>
</feature>
<protein>
    <submittedName>
        <fullName evidence="2">Uncharacterized protein</fullName>
    </submittedName>
</protein>
<evidence type="ECO:0000313" key="3">
    <source>
        <dbReference type="Proteomes" id="UP001367508"/>
    </source>
</evidence>
<sequence length="66" mass="7682">MYITEFLFLGATCNNEFLQLSENPEERKIQREQNLSLLLLLLMIMLLLLACRIVENQSVVGCVDFF</sequence>
<organism evidence="2 3">
    <name type="scientific">Canavalia gladiata</name>
    <name type="common">Sword bean</name>
    <name type="synonym">Dolichos gladiatus</name>
    <dbReference type="NCBI Taxonomy" id="3824"/>
    <lineage>
        <taxon>Eukaryota</taxon>
        <taxon>Viridiplantae</taxon>
        <taxon>Streptophyta</taxon>
        <taxon>Embryophyta</taxon>
        <taxon>Tracheophyta</taxon>
        <taxon>Spermatophyta</taxon>
        <taxon>Magnoliopsida</taxon>
        <taxon>eudicotyledons</taxon>
        <taxon>Gunneridae</taxon>
        <taxon>Pentapetalae</taxon>
        <taxon>rosids</taxon>
        <taxon>fabids</taxon>
        <taxon>Fabales</taxon>
        <taxon>Fabaceae</taxon>
        <taxon>Papilionoideae</taxon>
        <taxon>50 kb inversion clade</taxon>
        <taxon>NPAAA clade</taxon>
        <taxon>indigoferoid/millettioid clade</taxon>
        <taxon>Phaseoleae</taxon>
        <taxon>Canavalia</taxon>
    </lineage>
</organism>
<dbReference type="EMBL" id="JAYMYQ010000004">
    <property type="protein sequence ID" value="KAK7339706.1"/>
    <property type="molecule type" value="Genomic_DNA"/>
</dbReference>
<dbReference type="AlphaFoldDB" id="A0AAN9LPH3"/>
<proteinExistence type="predicted"/>